<protein>
    <submittedName>
        <fullName evidence="3">Lactoylglutathione lyase</fullName>
    </submittedName>
    <submittedName>
        <fullName evidence="2">VOC family protein</fullName>
    </submittedName>
</protein>
<keyword evidence="3" id="KW-0456">Lyase</keyword>
<dbReference type="Proteomes" id="UP000231702">
    <property type="component" value="Unassembled WGS sequence"/>
</dbReference>
<dbReference type="InterPro" id="IPR004360">
    <property type="entry name" value="Glyas_Fos-R_dOase_dom"/>
</dbReference>
<dbReference type="AlphaFoldDB" id="A0A285I134"/>
<evidence type="ECO:0000313" key="3">
    <source>
        <dbReference type="EMBL" id="SNY41685.1"/>
    </source>
</evidence>
<dbReference type="PANTHER" id="PTHR35006">
    <property type="entry name" value="GLYOXALASE FAMILY PROTEIN (AFU_ORTHOLOGUE AFUA_5G14830)"/>
    <property type="match status" value="1"/>
</dbReference>
<dbReference type="PROSITE" id="PS51819">
    <property type="entry name" value="VOC"/>
    <property type="match status" value="1"/>
</dbReference>
<name>A0A285I134_9RHOB</name>
<dbReference type="CDD" id="cd07262">
    <property type="entry name" value="VOC_like"/>
    <property type="match status" value="1"/>
</dbReference>
<dbReference type="InterPro" id="IPR037523">
    <property type="entry name" value="VOC_core"/>
</dbReference>
<accession>A0A285I134</accession>
<dbReference type="InterPro" id="IPR029068">
    <property type="entry name" value="Glyas_Bleomycin-R_OHBP_Dase"/>
</dbReference>
<dbReference type="RefSeq" id="WP_097144638.1">
    <property type="nucleotide sequence ID" value="NZ_OBEA01000001.1"/>
</dbReference>
<dbReference type="Pfam" id="PF00903">
    <property type="entry name" value="Glyoxalase"/>
    <property type="match status" value="1"/>
</dbReference>
<dbReference type="Proteomes" id="UP000231655">
    <property type="component" value="Unassembled WGS sequence"/>
</dbReference>
<reference evidence="3 4" key="1">
    <citation type="submission" date="2017-09" db="EMBL/GenBank/DDBJ databases">
        <authorList>
            <person name="Ehlers B."/>
            <person name="Leendertz F.H."/>
        </authorList>
    </citation>
    <scope>NUCLEOTIDE SEQUENCE [LARGE SCALE GENOMIC DNA]</scope>
    <source>
        <strain evidence="3 4">CGMCC 1.12662</strain>
    </source>
</reference>
<evidence type="ECO:0000313" key="5">
    <source>
        <dbReference type="Proteomes" id="UP000231702"/>
    </source>
</evidence>
<dbReference type="SUPFAM" id="SSF54593">
    <property type="entry name" value="Glyoxalase/Bleomycin resistance protein/Dihydroxybiphenyl dioxygenase"/>
    <property type="match status" value="1"/>
</dbReference>
<dbReference type="Gene3D" id="3.10.180.10">
    <property type="entry name" value="2,3-Dihydroxybiphenyl 1,2-Dioxygenase, domain 1"/>
    <property type="match status" value="1"/>
</dbReference>
<evidence type="ECO:0000313" key="2">
    <source>
        <dbReference type="EMBL" id="PJE30251.1"/>
    </source>
</evidence>
<dbReference type="OrthoDB" id="9807407at2"/>
<evidence type="ECO:0000259" key="1">
    <source>
        <dbReference type="PROSITE" id="PS51819"/>
    </source>
</evidence>
<dbReference type="EMBL" id="OBEA01000001">
    <property type="protein sequence ID" value="SNY41685.1"/>
    <property type="molecule type" value="Genomic_DNA"/>
</dbReference>
<feature type="domain" description="VOC" evidence="1">
    <location>
        <begin position="1"/>
        <end position="125"/>
    </location>
</feature>
<dbReference type="EMBL" id="PGTD01000013">
    <property type="protein sequence ID" value="PJE30251.1"/>
    <property type="molecule type" value="Genomic_DNA"/>
</dbReference>
<organism evidence="3 4">
    <name type="scientific">Pseudooceanicola antarcticus</name>
    <dbReference type="NCBI Taxonomy" id="1247613"/>
    <lineage>
        <taxon>Bacteria</taxon>
        <taxon>Pseudomonadati</taxon>
        <taxon>Pseudomonadota</taxon>
        <taxon>Alphaproteobacteria</taxon>
        <taxon>Rhodobacterales</taxon>
        <taxon>Paracoccaceae</taxon>
        <taxon>Pseudooceanicola</taxon>
    </lineage>
</organism>
<proteinExistence type="predicted"/>
<gene>
    <name evidence="2" type="ORF">CVM39_05935</name>
    <name evidence="3" type="ORF">SAMN06297129_0894</name>
</gene>
<evidence type="ECO:0000313" key="4">
    <source>
        <dbReference type="Proteomes" id="UP000231655"/>
    </source>
</evidence>
<reference evidence="2 5" key="2">
    <citation type="journal article" date="2018" name="Int. J. Syst. Evol. Microbiol.">
        <title>Pseudooceanicola lipolyticus sp. nov., a marine alphaproteobacterium, reclassification of Oceanicola flagellatus as Pseudooceanicola flagellatus comb. nov. and emended description of the genus Pseudooceanicola.</title>
        <authorList>
            <person name="Huang M.-M."/>
            <person name="Guo L.-L."/>
            <person name="Wu Y.-H."/>
            <person name="Lai Q.-L."/>
            <person name="Shao Z.-Z."/>
            <person name="Wang C.-S."/>
            <person name="Wu M."/>
            <person name="Xu X.-W."/>
        </authorList>
    </citation>
    <scope>NUCLEOTIDE SEQUENCE [LARGE SCALE GENOMIC DNA]</scope>
    <source>
        <strain evidence="2 5">Ar-45</strain>
    </source>
</reference>
<dbReference type="PANTHER" id="PTHR35006:SF1">
    <property type="entry name" value="BLL2941 PROTEIN"/>
    <property type="match status" value="1"/>
</dbReference>
<dbReference type="GO" id="GO:0016829">
    <property type="term" value="F:lyase activity"/>
    <property type="evidence" value="ECO:0007669"/>
    <property type="project" value="UniProtKB-KW"/>
</dbReference>
<sequence length="133" mass="14656">MLSHVTIAVSDFDRARDFYLPLMTRLGFDETWLAPGQEAAYREPGKPRPLFFLTKPFEGEATPGNGPMVGFLARDRATVRACFDLAIAAGAKNEGAPGLRPRYHPDFYGAYFRDPDGNKVCVACHAEEEAAES</sequence>
<keyword evidence="5" id="KW-1185">Reference proteome</keyword>